<evidence type="ECO:0000256" key="5">
    <source>
        <dbReference type="ARBA" id="ARBA00022516"/>
    </source>
</evidence>
<dbReference type="VEuPathDB" id="FungiDB:LELG_01381"/>
<keyword evidence="7" id="KW-0256">Endoplasmic reticulum</keyword>
<dbReference type="STRING" id="379508.A5DVJ5"/>
<feature type="domain" description="3-oxo-5-alpha-steroid 4-dehydrogenase C-terminal" evidence="18">
    <location>
        <begin position="156"/>
        <end position="315"/>
    </location>
</feature>
<evidence type="ECO:0000313" key="20">
    <source>
        <dbReference type="Proteomes" id="UP000001996"/>
    </source>
</evidence>
<dbReference type="InterPro" id="IPR039357">
    <property type="entry name" value="SRD5A/TECR"/>
</dbReference>
<dbReference type="KEGG" id="lel:PVL30_001353"/>
<evidence type="ECO:0000256" key="7">
    <source>
        <dbReference type="ARBA" id="ARBA00022824"/>
    </source>
</evidence>
<evidence type="ECO:0000256" key="15">
    <source>
        <dbReference type="ARBA" id="ARBA00051495"/>
    </source>
</evidence>
<dbReference type="EMBL" id="CH981525">
    <property type="protein sequence ID" value="EDK43203.1"/>
    <property type="molecule type" value="Genomic_DNA"/>
</dbReference>
<evidence type="ECO:0000256" key="4">
    <source>
        <dbReference type="ARBA" id="ARBA00012530"/>
    </source>
</evidence>
<dbReference type="PANTHER" id="PTHR10556">
    <property type="entry name" value="3-OXO-5-ALPHA-STEROID 4-DEHYDROGENASE"/>
    <property type="match status" value="1"/>
</dbReference>
<dbReference type="OrthoDB" id="540503at2759"/>
<comment type="catalytic activity">
    <reaction evidence="15">
        <text>a very-long-chain 2,3-saturated fatty acyl-CoA + NADP(+) = a very-long-chain (2E)-enoyl-CoA + NADPH + H(+)</text>
        <dbReference type="Rhea" id="RHEA:14473"/>
        <dbReference type="ChEBI" id="CHEBI:15378"/>
        <dbReference type="ChEBI" id="CHEBI:57783"/>
        <dbReference type="ChEBI" id="CHEBI:58349"/>
        <dbReference type="ChEBI" id="CHEBI:83724"/>
        <dbReference type="ChEBI" id="CHEBI:83728"/>
        <dbReference type="EC" id="1.3.1.93"/>
    </reaction>
</comment>
<dbReference type="Proteomes" id="UP000001996">
    <property type="component" value="Unassembled WGS sequence"/>
</dbReference>
<evidence type="ECO:0000313" key="19">
    <source>
        <dbReference type="EMBL" id="EDK43203.1"/>
    </source>
</evidence>
<dbReference type="GO" id="GO:0005789">
    <property type="term" value="C:endoplasmic reticulum membrane"/>
    <property type="evidence" value="ECO:0007669"/>
    <property type="project" value="UniProtKB-SubCell"/>
</dbReference>
<keyword evidence="13 17" id="KW-0472">Membrane</keyword>
<keyword evidence="8" id="KW-0276">Fatty acid metabolism</keyword>
<evidence type="ECO:0000256" key="10">
    <source>
        <dbReference type="ARBA" id="ARBA00022989"/>
    </source>
</evidence>
<keyword evidence="14" id="KW-0275">Fatty acid biosynthesis</keyword>
<evidence type="ECO:0000256" key="6">
    <source>
        <dbReference type="ARBA" id="ARBA00022692"/>
    </source>
</evidence>
<dbReference type="GO" id="GO:0102758">
    <property type="term" value="F:very-long-chain enoyl-CoA reductase activity"/>
    <property type="evidence" value="ECO:0007669"/>
    <property type="project" value="UniProtKB-EC"/>
</dbReference>
<dbReference type="GO" id="GO:0042761">
    <property type="term" value="P:very long-chain fatty acid biosynthetic process"/>
    <property type="evidence" value="ECO:0007669"/>
    <property type="project" value="TreeGrafter"/>
</dbReference>
<dbReference type="HOGENOM" id="CLU_059260_0_0_1"/>
<protein>
    <recommendedName>
        <fullName evidence="4">very-long-chain enoyl-CoA reductase</fullName>
        <ecNumber evidence="4">1.3.1.93</ecNumber>
    </recommendedName>
</protein>
<sequence length="316" mass="37095">MTSIEVKSRSRSIKSYSSNELTTDSLVDELIEELSQDNKMSKHRLRLTRLDETNGKQIPLVAHQTFAQNGIPKGNEKIQLYVKDLGPQISWRTVFLVEYFGPFIFHPLFFFVQSLYNVAVPFKHTQAQVLAYAIVLLHFAKREYETLYVHKFSNATMPLFNIFKNSTHYWILSGFNLAYFVYAPTTRYSGLLGFIFHVNELPTWANYALVALWAFAELSNLKTHLILSRLRNEDAKKYVIPYGYGFNWVSCPNYFFESLSWLAYALLVGNWSAWIFFFVSTGQMWLWAVKKHRRYLKTFGDDYKKLKRKIFVPFVI</sequence>
<evidence type="ECO:0000256" key="11">
    <source>
        <dbReference type="ARBA" id="ARBA00023002"/>
    </source>
</evidence>
<evidence type="ECO:0000256" key="1">
    <source>
        <dbReference type="ARBA" id="ARBA00004477"/>
    </source>
</evidence>
<organism evidence="19 20">
    <name type="scientific">Lodderomyces elongisporus (strain ATCC 11503 / CBS 2605 / JCM 1781 / NBRC 1676 / NRRL YB-4239)</name>
    <name type="common">Yeast</name>
    <name type="synonym">Saccharomyces elongisporus</name>
    <dbReference type="NCBI Taxonomy" id="379508"/>
    <lineage>
        <taxon>Eukaryota</taxon>
        <taxon>Fungi</taxon>
        <taxon>Dikarya</taxon>
        <taxon>Ascomycota</taxon>
        <taxon>Saccharomycotina</taxon>
        <taxon>Pichiomycetes</taxon>
        <taxon>Debaryomycetaceae</taxon>
        <taxon>Candida/Lodderomyces clade</taxon>
        <taxon>Lodderomyces</taxon>
    </lineage>
</organism>
<evidence type="ECO:0000256" key="14">
    <source>
        <dbReference type="ARBA" id="ARBA00023160"/>
    </source>
</evidence>
<dbReference type="Pfam" id="PF02544">
    <property type="entry name" value="Steroid_dh"/>
    <property type="match status" value="1"/>
</dbReference>
<feature type="transmembrane region" description="Helical" evidence="17">
    <location>
        <begin position="167"/>
        <end position="184"/>
    </location>
</feature>
<gene>
    <name evidence="19" type="ORF">LELG_01381</name>
</gene>
<evidence type="ECO:0000256" key="9">
    <source>
        <dbReference type="ARBA" id="ARBA00022857"/>
    </source>
</evidence>
<keyword evidence="9" id="KW-0521">NADP</keyword>
<dbReference type="Gene3D" id="1.20.120.1630">
    <property type="match status" value="1"/>
</dbReference>
<evidence type="ECO:0000256" key="8">
    <source>
        <dbReference type="ARBA" id="ARBA00022832"/>
    </source>
</evidence>
<proteinExistence type="inferred from homology"/>
<dbReference type="GeneID" id="5234014"/>
<dbReference type="EC" id="1.3.1.93" evidence="4"/>
<feature type="transmembrane region" description="Helical" evidence="17">
    <location>
        <begin position="262"/>
        <end position="287"/>
    </location>
</feature>
<dbReference type="eggNOG" id="KOG1639">
    <property type="taxonomic scope" value="Eukaryota"/>
</dbReference>
<dbReference type="OMA" id="ATMPIFN"/>
<evidence type="ECO:0000256" key="2">
    <source>
        <dbReference type="ARBA" id="ARBA00005194"/>
    </source>
</evidence>
<comment type="function">
    <text evidence="16">Catalyzes the last of the four reactions of the long-chain fatty acids elongation cycle. This endoplasmic reticulum-bound enzymatic process, allows the addition of 2 carbons to the chain of long- and very long-chain fatty acids/VLCFAs per cycle. This enzyme reduces the trans-2,3-enoyl-CoA fatty acid intermediate to an acyl-CoA that can be further elongated by entering a new cycle of elongation. Thereby, it participates in the production of VLCFAs of different chain lengths that are involved in multiple biological processes as precursors of membrane lipids and lipid mediators.</text>
</comment>
<keyword evidence="20" id="KW-1185">Reference proteome</keyword>
<name>A5DVJ5_LODEL</name>
<dbReference type="AlphaFoldDB" id="A5DVJ5"/>
<dbReference type="FunCoup" id="A5DVJ5">
    <property type="interactions" value="401"/>
</dbReference>
<comment type="subcellular location">
    <subcellularLocation>
        <location evidence="1">Endoplasmic reticulum membrane</location>
        <topology evidence="1">Multi-pass membrane protein</topology>
    </subcellularLocation>
</comment>
<keyword evidence="6 17" id="KW-0812">Transmembrane</keyword>
<keyword evidence="5" id="KW-0444">Lipid biosynthesis</keyword>
<evidence type="ECO:0000259" key="18">
    <source>
        <dbReference type="Pfam" id="PF02544"/>
    </source>
</evidence>
<reference evidence="19 20" key="1">
    <citation type="journal article" date="2009" name="Nature">
        <title>Evolution of pathogenicity and sexual reproduction in eight Candida genomes.</title>
        <authorList>
            <person name="Butler G."/>
            <person name="Rasmussen M.D."/>
            <person name="Lin M.F."/>
            <person name="Santos M.A."/>
            <person name="Sakthikumar S."/>
            <person name="Munro C.A."/>
            <person name="Rheinbay E."/>
            <person name="Grabherr M."/>
            <person name="Forche A."/>
            <person name="Reedy J.L."/>
            <person name="Agrafioti I."/>
            <person name="Arnaud M.B."/>
            <person name="Bates S."/>
            <person name="Brown A.J."/>
            <person name="Brunke S."/>
            <person name="Costanzo M.C."/>
            <person name="Fitzpatrick D.A."/>
            <person name="de Groot P.W."/>
            <person name="Harris D."/>
            <person name="Hoyer L.L."/>
            <person name="Hube B."/>
            <person name="Klis F.M."/>
            <person name="Kodira C."/>
            <person name="Lennard N."/>
            <person name="Logue M.E."/>
            <person name="Martin R."/>
            <person name="Neiman A.M."/>
            <person name="Nikolaou E."/>
            <person name="Quail M.A."/>
            <person name="Quinn J."/>
            <person name="Santos M.C."/>
            <person name="Schmitzberger F.F."/>
            <person name="Sherlock G."/>
            <person name="Shah P."/>
            <person name="Silverstein K.A."/>
            <person name="Skrzypek M.S."/>
            <person name="Soll D."/>
            <person name="Staggs R."/>
            <person name="Stansfield I."/>
            <person name="Stumpf M.P."/>
            <person name="Sudbery P.E."/>
            <person name="Srikantha T."/>
            <person name="Zeng Q."/>
            <person name="Berman J."/>
            <person name="Berriman M."/>
            <person name="Heitman J."/>
            <person name="Gow N.A."/>
            <person name="Lorenz M.C."/>
            <person name="Birren B.W."/>
            <person name="Kellis M."/>
            <person name="Cuomo C.A."/>
        </authorList>
    </citation>
    <scope>NUCLEOTIDE SEQUENCE [LARGE SCALE GENOMIC DNA]</scope>
    <source>
        <strain evidence="20">ATCC 11503 / BCRC 21390 / CBS 2605 / JCM 1781 / NBRC 1676 / NRRL YB-4239</strain>
    </source>
</reference>
<dbReference type="PROSITE" id="PS50244">
    <property type="entry name" value="S5A_REDUCTASE"/>
    <property type="match status" value="1"/>
</dbReference>
<evidence type="ECO:0000256" key="3">
    <source>
        <dbReference type="ARBA" id="ARBA00007742"/>
    </source>
</evidence>
<evidence type="ECO:0000256" key="13">
    <source>
        <dbReference type="ARBA" id="ARBA00023136"/>
    </source>
</evidence>
<dbReference type="PANTHER" id="PTHR10556:SF28">
    <property type="entry name" value="VERY-LONG-CHAIN ENOYL-COA REDUCTASE"/>
    <property type="match status" value="1"/>
</dbReference>
<dbReference type="FunFam" id="1.20.120.1630:FF:000010">
    <property type="entry name" value="Steroid alpha reductase family protein"/>
    <property type="match status" value="1"/>
</dbReference>
<keyword evidence="11" id="KW-0560">Oxidoreductase</keyword>
<keyword evidence="12" id="KW-0443">Lipid metabolism</keyword>
<dbReference type="InParanoid" id="A5DVJ5"/>
<comment type="pathway">
    <text evidence="2">Lipid metabolism; fatty acid biosynthesis.</text>
</comment>
<accession>A5DVJ5</accession>
<comment type="similarity">
    <text evidence="3">Belongs to the steroid 5-alpha reductase family.</text>
</comment>
<dbReference type="InterPro" id="IPR001104">
    <property type="entry name" value="3-oxo-5_a-steroid_4-DH_C"/>
</dbReference>
<evidence type="ECO:0000256" key="17">
    <source>
        <dbReference type="SAM" id="Phobius"/>
    </source>
</evidence>
<evidence type="ECO:0000256" key="12">
    <source>
        <dbReference type="ARBA" id="ARBA00023098"/>
    </source>
</evidence>
<keyword evidence="10 17" id="KW-1133">Transmembrane helix</keyword>
<evidence type="ECO:0000256" key="16">
    <source>
        <dbReference type="ARBA" id="ARBA00058640"/>
    </source>
</evidence>